<accession>A0A433TH25</accession>
<gene>
    <name evidence="2" type="ORF">EGW08_011372</name>
</gene>
<dbReference type="EMBL" id="RQTK01000369">
    <property type="protein sequence ID" value="RUS80853.1"/>
    <property type="molecule type" value="Genomic_DNA"/>
</dbReference>
<evidence type="ECO:0000313" key="2">
    <source>
        <dbReference type="EMBL" id="RUS80853.1"/>
    </source>
</evidence>
<organism evidence="2 3">
    <name type="scientific">Elysia chlorotica</name>
    <name type="common">Eastern emerald elysia</name>
    <name type="synonym">Sea slug</name>
    <dbReference type="NCBI Taxonomy" id="188477"/>
    <lineage>
        <taxon>Eukaryota</taxon>
        <taxon>Metazoa</taxon>
        <taxon>Spiralia</taxon>
        <taxon>Lophotrochozoa</taxon>
        <taxon>Mollusca</taxon>
        <taxon>Gastropoda</taxon>
        <taxon>Heterobranchia</taxon>
        <taxon>Euthyneura</taxon>
        <taxon>Panpulmonata</taxon>
        <taxon>Sacoglossa</taxon>
        <taxon>Placobranchoidea</taxon>
        <taxon>Plakobranchidae</taxon>
        <taxon>Elysia</taxon>
    </lineage>
</organism>
<dbReference type="Proteomes" id="UP000271974">
    <property type="component" value="Unassembled WGS sequence"/>
</dbReference>
<reference evidence="2 3" key="1">
    <citation type="submission" date="2019-01" db="EMBL/GenBank/DDBJ databases">
        <title>A draft genome assembly of the solar-powered sea slug Elysia chlorotica.</title>
        <authorList>
            <person name="Cai H."/>
            <person name="Li Q."/>
            <person name="Fang X."/>
            <person name="Li J."/>
            <person name="Curtis N.E."/>
            <person name="Altenburger A."/>
            <person name="Shibata T."/>
            <person name="Feng M."/>
            <person name="Maeda T."/>
            <person name="Schwartz J.A."/>
            <person name="Shigenobu S."/>
            <person name="Lundholm N."/>
            <person name="Nishiyama T."/>
            <person name="Yang H."/>
            <person name="Hasebe M."/>
            <person name="Li S."/>
            <person name="Pierce S.K."/>
            <person name="Wang J."/>
        </authorList>
    </citation>
    <scope>NUCLEOTIDE SEQUENCE [LARGE SCALE GENOMIC DNA]</scope>
    <source>
        <strain evidence="2">EC2010</strain>
        <tissue evidence="2">Whole organism of an adult</tissue>
    </source>
</reference>
<proteinExistence type="predicted"/>
<evidence type="ECO:0000256" key="1">
    <source>
        <dbReference type="SAM" id="MobiDB-lite"/>
    </source>
</evidence>
<keyword evidence="3" id="KW-1185">Reference proteome</keyword>
<protein>
    <submittedName>
        <fullName evidence="2">Uncharacterized protein</fullName>
    </submittedName>
</protein>
<name>A0A433TH25_ELYCH</name>
<evidence type="ECO:0000313" key="3">
    <source>
        <dbReference type="Proteomes" id="UP000271974"/>
    </source>
</evidence>
<sequence>MYTLIQYCIDFQNHVMFPQGLNLYHDLQQNCYMNHQKKEGRGRYIYIEKLQRRKILHQPRKRTPYHLTGLQLLELTNQNVNKRKKNNEHLKIQNVNTDKEQ</sequence>
<feature type="region of interest" description="Disordered" evidence="1">
    <location>
        <begin position="80"/>
        <end position="101"/>
    </location>
</feature>
<dbReference type="AlphaFoldDB" id="A0A433TH25"/>
<comment type="caution">
    <text evidence="2">The sequence shown here is derived from an EMBL/GenBank/DDBJ whole genome shotgun (WGS) entry which is preliminary data.</text>
</comment>
<feature type="compositionally biased region" description="Basic and acidic residues" evidence="1">
    <location>
        <begin position="87"/>
        <end position="101"/>
    </location>
</feature>